<dbReference type="AlphaFoldDB" id="A0A2J6QIA1"/>
<proteinExistence type="predicted"/>
<gene>
    <name evidence="1" type="ORF">NA56DRAFT_551318</name>
</gene>
<evidence type="ECO:0000313" key="1">
    <source>
        <dbReference type="EMBL" id="PMD25988.1"/>
    </source>
</evidence>
<reference evidence="1 2" key="1">
    <citation type="submission" date="2016-05" db="EMBL/GenBank/DDBJ databases">
        <title>A degradative enzymes factory behind the ericoid mycorrhizal symbiosis.</title>
        <authorList>
            <consortium name="DOE Joint Genome Institute"/>
            <person name="Martino E."/>
            <person name="Morin E."/>
            <person name="Grelet G."/>
            <person name="Kuo A."/>
            <person name="Kohler A."/>
            <person name="Daghino S."/>
            <person name="Barry K."/>
            <person name="Choi C."/>
            <person name="Cichocki N."/>
            <person name="Clum A."/>
            <person name="Copeland A."/>
            <person name="Hainaut M."/>
            <person name="Haridas S."/>
            <person name="Labutti K."/>
            <person name="Lindquist E."/>
            <person name="Lipzen A."/>
            <person name="Khouja H.-R."/>
            <person name="Murat C."/>
            <person name="Ohm R."/>
            <person name="Olson A."/>
            <person name="Spatafora J."/>
            <person name="Veneault-Fourrey C."/>
            <person name="Henrissat B."/>
            <person name="Grigoriev I."/>
            <person name="Martin F."/>
            <person name="Perotto S."/>
        </authorList>
    </citation>
    <scope>NUCLEOTIDE SEQUENCE [LARGE SCALE GENOMIC DNA]</scope>
    <source>
        <strain evidence="1 2">UAMH 7357</strain>
    </source>
</reference>
<protein>
    <submittedName>
        <fullName evidence="1">Uncharacterized protein</fullName>
    </submittedName>
</protein>
<accession>A0A2J6QIA1</accession>
<dbReference type="STRING" id="1745343.A0A2J6QIA1"/>
<name>A0A2J6QIA1_9HELO</name>
<dbReference type="OrthoDB" id="432970at2759"/>
<evidence type="ECO:0000313" key="2">
    <source>
        <dbReference type="Proteomes" id="UP000235672"/>
    </source>
</evidence>
<sequence>ISCDDAVAWMADITKHILDSISSDITEFAIKFKNSKRELVAVDVNGKETILIFTHLFFRVTLKHSGEVYALDLSGAQYGYYDPVAPFETCLEDRARAI</sequence>
<feature type="non-terminal residue" evidence="1">
    <location>
        <position position="98"/>
    </location>
</feature>
<feature type="non-terminal residue" evidence="1">
    <location>
        <position position="1"/>
    </location>
</feature>
<organism evidence="1 2">
    <name type="scientific">Hyaloscypha hepaticicola</name>
    <dbReference type="NCBI Taxonomy" id="2082293"/>
    <lineage>
        <taxon>Eukaryota</taxon>
        <taxon>Fungi</taxon>
        <taxon>Dikarya</taxon>
        <taxon>Ascomycota</taxon>
        <taxon>Pezizomycotina</taxon>
        <taxon>Leotiomycetes</taxon>
        <taxon>Helotiales</taxon>
        <taxon>Hyaloscyphaceae</taxon>
        <taxon>Hyaloscypha</taxon>
    </lineage>
</organism>
<keyword evidence="2" id="KW-1185">Reference proteome</keyword>
<dbReference type="EMBL" id="KZ613469">
    <property type="protein sequence ID" value="PMD25988.1"/>
    <property type="molecule type" value="Genomic_DNA"/>
</dbReference>
<dbReference type="Proteomes" id="UP000235672">
    <property type="component" value="Unassembled WGS sequence"/>
</dbReference>